<dbReference type="RefSeq" id="WP_178930769.1">
    <property type="nucleotide sequence ID" value="NZ_JACBAZ010000001.1"/>
</dbReference>
<dbReference type="EMBL" id="JACBAZ010000001">
    <property type="protein sequence ID" value="NWK54228.1"/>
    <property type="molecule type" value="Genomic_DNA"/>
</dbReference>
<dbReference type="AlphaFoldDB" id="A0A851G933"/>
<sequence length="273" mass="30826">MKKYLSPWFSGLLIGLTLTGTLHADSLKSSYGDRPWDVPHSIYKGSYGNTQGIFAIQWMGTKVRGSFIQGDQQKELRLYGDNSQQGRVIMEVWDKDRQIGSLPLVKLKRQDGLSWVGTMHVTELLSIPIAMHKYKPSGKESLSSSSSYSGTLGKTRIRVHLDWYKNGRVLGRYSNLNTGQSYDLEGYNYAQGKVYLSEWDGNNSDVEGRAISARIGLKKQTINGKLRWTGRMFNMDGRIFDMSFSRGTQATNASTNTKKKEDDDKSLELKLLE</sequence>
<keyword evidence="3" id="KW-1185">Reference proteome</keyword>
<accession>A0A851G933</accession>
<organism evidence="2 3">
    <name type="scientific">Oceaniferula marina</name>
    <dbReference type="NCBI Taxonomy" id="2748318"/>
    <lineage>
        <taxon>Bacteria</taxon>
        <taxon>Pseudomonadati</taxon>
        <taxon>Verrucomicrobiota</taxon>
        <taxon>Verrucomicrobiia</taxon>
        <taxon>Verrucomicrobiales</taxon>
        <taxon>Verrucomicrobiaceae</taxon>
        <taxon>Oceaniferula</taxon>
    </lineage>
</organism>
<feature type="signal peptide" evidence="1">
    <location>
        <begin position="1"/>
        <end position="24"/>
    </location>
</feature>
<gene>
    <name evidence="2" type="ORF">HW115_01290</name>
</gene>
<keyword evidence="1" id="KW-0732">Signal</keyword>
<evidence type="ECO:0000256" key="1">
    <source>
        <dbReference type="SAM" id="SignalP"/>
    </source>
</evidence>
<evidence type="ECO:0000313" key="3">
    <source>
        <dbReference type="Proteomes" id="UP000557872"/>
    </source>
</evidence>
<feature type="chain" id="PRO_5032861965" evidence="1">
    <location>
        <begin position="25"/>
        <end position="273"/>
    </location>
</feature>
<reference evidence="2 3" key="1">
    <citation type="submission" date="2020-07" db="EMBL/GenBank/DDBJ databases">
        <title>Roseicoccus Jingziensis gen. nov., sp. nov., isolated from coastal seawater.</title>
        <authorList>
            <person name="Feng X."/>
        </authorList>
    </citation>
    <scope>NUCLEOTIDE SEQUENCE [LARGE SCALE GENOMIC DNA]</scope>
    <source>
        <strain evidence="2 3">N1E253</strain>
    </source>
</reference>
<proteinExistence type="predicted"/>
<comment type="caution">
    <text evidence="2">The sequence shown here is derived from an EMBL/GenBank/DDBJ whole genome shotgun (WGS) entry which is preliminary data.</text>
</comment>
<name>A0A851G933_9BACT</name>
<protein>
    <submittedName>
        <fullName evidence="2">Uncharacterized protein</fullName>
    </submittedName>
</protein>
<dbReference type="Proteomes" id="UP000557872">
    <property type="component" value="Unassembled WGS sequence"/>
</dbReference>
<evidence type="ECO:0000313" key="2">
    <source>
        <dbReference type="EMBL" id="NWK54228.1"/>
    </source>
</evidence>